<dbReference type="GO" id="GO:0071816">
    <property type="term" value="P:tail-anchored membrane protein insertion into ER membrane"/>
    <property type="evidence" value="ECO:0007669"/>
    <property type="project" value="Ensembl"/>
</dbReference>
<dbReference type="InterPro" id="IPR005366">
    <property type="entry name" value="EMC8/9"/>
</dbReference>
<reference evidence="1" key="2">
    <citation type="submission" date="2025-09" db="UniProtKB">
        <authorList>
            <consortium name="Ensembl"/>
        </authorList>
    </citation>
    <scope>IDENTIFICATION</scope>
</reference>
<accession>A0A8D2AH44</accession>
<reference evidence="1" key="1">
    <citation type="submission" date="2025-08" db="UniProtKB">
        <authorList>
            <consortium name="Ensembl"/>
        </authorList>
    </citation>
    <scope>IDENTIFICATION</scope>
</reference>
<dbReference type="Pfam" id="PF03665">
    <property type="entry name" value="UPF0172"/>
    <property type="match status" value="1"/>
</dbReference>
<dbReference type="GeneTree" id="ENSGT00390000006738"/>
<gene>
    <name evidence="1" type="primary">EMC9</name>
</gene>
<dbReference type="PANTHER" id="PTHR12941">
    <property type="entry name" value="ER MEMBRANE PROTEIN COMPLEX"/>
    <property type="match status" value="1"/>
</dbReference>
<organism evidence="1 2">
    <name type="scientific">Sciurus vulgaris</name>
    <name type="common">Eurasian red squirrel</name>
    <dbReference type="NCBI Taxonomy" id="55149"/>
    <lineage>
        <taxon>Eukaryota</taxon>
        <taxon>Metazoa</taxon>
        <taxon>Chordata</taxon>
        <taxon>Craniata</taxon>
        <taxon>Vertebrata</taxon>
        <taxon>Euteleostomi</taxon>
        <taxon>Mammalia</taxon>
        <taxon>Eutheria</taxon>
        <taxon>Euarchontoglires</taxon>
        <taxon>Glires</taxon>
        <taxon>Rodentia</taxon>
        <taxon>Sciuromorpha</taxon>
        <taxon>Sciuridae</taxon>
        <taxon>Sciurinae</taxon>
        <taxon>Sciurini</taxon>
        <taxon>Sciurus</taxon>
    </lineage>
</organism>
<dbReference type="GO" id="GO:0072546">
    <property type="term" value="C:EMC complex"/>
    <property type="evidence" value="ECO:0007669"/>
    <property type="project" value="Ensembl"/>
</dbReference>
<dbReference type="AlphaFoldDB" id="A0A8D2AH44"/>
<keyword evidence="2" id="KW-1185">Reference proteome</keyword>
<evidence type="ECO:0000313" key="1">
    <source>
        <dbReference type="Ensembl" id="ENSSVLP00005001223.1"/>
    </source>
</evidence>
<proteinExistence type="predicted"/>
<dbReference type="OrthoDB" id="194468at2759"/>
<protein>
    <submittedName>
        <fullName evidence="1">ER membrane protein complex subunit 9</fullName>
    </submittedName>
</protein>
<dbReference type="GO" id="GO:0045050">
    <property type="term" value="P:protein insertion into ER membrane by stop-transfer membrane-anchor sequence"/>
    <property type="evidence" value="ECO:0007669"/>
    <property type="project" value="Ensembl"/>
</dbReference>
<dbReference type="GO" id="GO:0032977">
    <property type="term" value="F:membrane insertase activity"/>
    <property type="evidence" value="ECO:0007669"/>
    <property type="project" value="Ensembl"/>
</dbReference>
<sequence length="247" mass="28407">MRPGTLTLRSMDCCWRQRRGLENVCASPIVCPFSTATWPCPSCWRSPSTRWTCGAHRPVSWWLGTTMPMQLWTTRALKHQAVVHQASSRPKPPRPATGKVHNYAHIYETWEAQLKWMGSAHSWLLTLIFPLHSPGPLALKIAGRIAEFFPDTVLIMLDNQKLVPQPRVPPVIVLENQSLRWVPKDKNLVMWRDWEESRQMVGALLEGRAHQHLVDFDCHLDDIRQDWTNQQLNTQITQWVGPTNGNA</sequence>
<dbReference type="Ensembl" id="ENSSVLT00005001354.1">
    <property type="protein sequence ID" value="ENSSVLP00005001223.1"/>
    <property type="gene ID" value="ENSSVLG00005001038.1"/>
</dbReference>
<dbReference type="PANTHER" id="PTHR12941:SF12">
    <property type="entry name" value="ER MEMBRANE PROTEIN COMPLEX SUBUNIT 9"/>
    <property type="match status" value="1"/>
</dbReference>
<name>A0A8D2AH44_SCIVU</name>
<evidence type="ECO:0000313" key="2">
    <source>
        <dbReference type="Proteomes" id="UP000694564"/>
    </source>
</evidence>
<dbReference type="Proteomes" id="UP000694564">
    <property type="component" value="Chromosome 2"/>
</dbReference>